<dbReference type="AlphaFoldDB" id="M7D1G3"/>
<evidence type="ECO:0000256" key="4">
    <source>
        <dbReference type="ARBA" id="ARBA00016014"/>
    </source>
</evidence>
<dbReference type="PANTHER" id="PTHR11138:SF5">
    <property type="entry name" value="METHIONYL-TRNA FORMYLTRANSFERASE, MITOCHONDRIAL"/>
    <property type="match status" value="1"/>
</dbReference>
<proteinExistence type="inferred from homology"/>
<dbReference type="InterPro" id="IPR036477">
    <property type="entry name" value="Formyl_transf_N_sf"/>
</dbReference>
<dbReference type="eggNOG" id="COG0223">
    <property type="taxonomic scope" value="Bacteria"/>
</dbReference>
<keyword evidence="6 8" id="KW-0648">Protein biosynthesis</keyword>
<evidence type="ECO:0000256" key="2">
    <source>
        <dbReference type="ARBA" id="ARBA00010699"/>
    </source>
</evidence>
<dbReference type="Pfam" id="PF00551">
    <property type="entry name" value="Formyl_trans_N"/>
    <property type="match status" value="1"/>
</dbReference>
<feature type="domain" description="Formyl transferase C-terminal" evidence="10">
    <location>
        <begin position="218"/>
        <end position="314"/>
    </location>
</feature>
<keyword evidence="12" id="KW-1185">Reference proteome</keyword>
<dbReference type="GO" id="GO:0005829">
    <property type="term" value="C:cytosol"/>
    <property type="evidence" value="ECO:0007669"/>
    <property type="project" value="TreeGrafter"/>
</dbReference>
<evidence type="ECO:0000256" key="3">
    <source>
        <dbReference type="ARBA" id="ARBA00012261"/>
    </source>
</evidence>
<evidence type="ECO:0000313" key="11">
    <source>
        <dbReference type="EMBL" id="EMP54593.1"/>
    </source>
</evidence>
<dbReference type="PATRIC" id="fig|1288826.3.peg.2943"/>
<dbReference type="EMBL" id="APAT01000022">
    <property type="protein sequence ID" value="EMP54593.1"/>
    <property type="molecule type" value="Genomic_DNA"/>
</dbReference>
<dbReference type="SUPFAM" id="SSF53328">
    <property type="entry name" value="Formyltransferase"/>
    <property type="match status" value="1"/>
</dbReference>
<comment type="catalytic activity">
    <reaction evidence="7 8">
        <text>L-methionyl-tRNA(fMet) + (6R)-10-formyltetrahydrofolate = N-formyl-L-methionyl-tRNA(fMet) + (6S)-5,6,7,8-tetrahydrofolate + H(+)</text>
        <dbReference type="Rhea" id="RHEA:24380"/>
        <dbReference type="Rhea" id="RHEA-COMP:9952"/>
        <dbReference type="Rhea" id="RHEA-COMP:9953"/>
        <dbReference type="ChEBI" id="CHEBI:15378"/>
        <dbReference type="ChEBI" id="CHEBI:57453"/>
        <dbReference type="ChEBI" id="CHEBI:78530"/>
        <dbReference type="ChEBI" id="CHEBI:78844"/>
        <dbReference type="ChEBI" id="CHEBI:195366"/>
        <dbReference type="EC" id="2.1.2.9"/>
    </reaction>
</comment>
<dbReference type="CDD" id="cd08704">
    <property type="entry name" value="Met_tRNA_FMT_C"/>
    <property type="match status" value="1"/>
</dbReference>
<feature type="domain" description="Formyl transferase N-terminal" evidence="9">
    <location>
        <begin position="17"/>
        <end position="194"/>
    </location>
</feature>
<evidence type="ECO:0000256" key="1">
    <source>
        <dbReference type="ARBA" id="ARBA00002606"/>
    </source>
</evidence>
<dbReference type="NCBIfam" id="TIGR00460">
    <property type="entry name" value="fmt"/>
    <property type="match status" value="1"/>
</dbReference>
<dbReference type="InterPro" id="IPR011034">
    <property type="entry name" value="Formyl_transferase-like_C_sf"/>
</dbReference>
<sequence>MTRSFRIQRNRDIRTVRIVFAGTPDFAAVALRALLATHHEIVAVYTQPDRPAGRGRKPSSSPVKQVAEAHSLAIRQPESLKTADAREAMAALDPDVMIVAAYGLILPADVLTIPSHGCLNIHASLLPRWRGAAPIQRAIAAGDSETGITIMQMDEGLDTGDMLLKSITAIESGDTGGSLHDRLADMGGAAIVKAMDLLEKGELTGEAQNDERACYARKLTKEEGHLDWQADANALERLIRAFNPWPGTYAELDGQRIRIHQAGVLPESSDQPPGRVLRRNRDGIDIACGEGVLRVTRLQLPGARTQTANDLINGGKQLLMPGQELR</sequence>
<dbReference type="STRING" id="1288826.MSNKSG1_14827"/>
<evidence type="ECO:0000256" key="7">
    <source>
        <dbReference type="ARBA" id="ARBA00048558"/>
    </source>
</evidence>
<dbReference type="SUPFAM" id="SSF50486">
    <property type="entry name" value="FMT C-terminal domain-like"/>
    <property type="match status" value="1"/>
</dbReference>
<dbReference type="GO" id="GO:0004479">
    <property type="term" value="F:methionyl-tRNA formyltransferase activity"/>
    <property type="evidence" value="ECO:0007669"/>
    <property type="project" value="UniProtKB-UniRule"/>
</dbReference>
<keyword evidence="5 8" id="KW-0808">Transferase</keyword>
<dbReference type="EC" id="2.1.2.9" evidence="3 8"/>
<dbReference type="InterPro" id="IPR002376">
    <property type="entry name" value="Formyl_transf_N"/>
</dbReference>
<evidence type="ECO:0000256" key="5">
    <source>
        <dbReference type="ARBA" id="ARBA00022679"/>
    </source>
</evidence>
<gene>
    <name evidence="8" type="primary">fmt</name>
    <name evidence="11" type="ORF">MSNKSG1_14827</name>
</gene>
<dbReference type="InterPro" id="IPR044135">
    <property type="entry name" value="Met-tRNA-FMT_C"/>
</dbReference>
<dbReference type="InterPro" id="IPR001555">
    <property type="entry name" value="GART_AS"/>
</dbReference>
<organism evidence="11 12">
    <name type="scientific">Marinobacter santoriniensis NKSG1</name>
    <dbReference type="NCBI Taxonomy" id="1288826"/>
    <lineage>
        <taxon>Bacteria</taxon>
        <taxon>Pseudomonadati</taxon>
        <taxon>Pseudomonadota</taxon>
        <taxon>Gammaproteobacteria</taxon>
        <taxon>Pseudomonadales</taxon>
        <taxon>Marinobacteraceae</taxon>
        <taxon>Marinobacter</taxon>
    </lineage>
</organism>
<evidence type="ECO:0000313" key="12">
    <source>
        <dbReference type="Proteomes" id="UP000011960"/>
    </source>
</evidence>
<name>M7D1G3_9GAMM</name>
<dbReference type="InterPro" id="IPR005794">
    <property type="entry name" value="Fmt"/>
</dbReference>
<dbReference type="Pfam" id="PF02911">
    <property type="entry name" value="Formyl_trans_C"/>
    <property type="match status" value="1"/>
</dbReference>
<dbReference type="Gene3D" id="3.40.50.170">
    <property type="entry name" value="Formyl transferase, N-terminal domain"/>
    <property type="match status" value="1"/>
</dbReference>
<dbReference type="CDD" id="cd08646">
    <property type="entry name" value="FMT_core_Met-tRNA-FMT_N"/>
    <property type="match status" value="1"/>
</dbReference>
<reference evidence="11 12" key="1">
    <citation type="journal article" date="2013" name="Genome Announc.">
        <title>Genome Sequence of Hydrothermal Arsenic-Respiring Bacterium Marinobacter santoriniensis NKSG1T.</title>
        <authorList>
            <person name="Handley K.M."/>
            <person name="Upton M."/>
            <person name="Beatson S.A."/>
            <person name="Hery M."/>
            <person name="Lloyd J.R."/>
        </authorList>
    </citation>
    <scope>NUCLEOTIDE SEQUENCE [LARGE SCALE GENOMIC DNA]</scope>
    <source>
        <strain evidence="11 12">NKSG1</strain>
    </source>
</reference>
<dbReference type="HAMAP" id="MF_00182">
    <property type="entry name" value="Formyl_trans"/>
    <property type="match status" value="1"/>
</dbReference>
<accession>M7D1G3</accession>
<dbReference type="InterPro" id="IPR005793">
    <property type="entry name" value="Formyl_trans_C"/>
</dbReference>
<evidence type="ECO:0000259" key="9">
    <source>
        <dbReference type="Pfam" id="PF00551"/>
    </source>
</evidence>
<protein>
    <recommendedName>
        <fullName evidence="4 8">Methionyl-tRNA formyltransferase</fullName>
        <ecNumber evidence="3 8">2.1.2.9</ecNumber>
    </recommendedName>
</protein>
<feature type="binding site" evidence="8">
    <location>
        <begin position="124"/>
        <end position="127"/>
    </location>
    <ligand>
        <name>(6S)-5,6,7,8-tetrahydrofolate</name>
        <dbReference type="ChEBI" id="CHEBI:57453"/>
    </ligand>
</feature>
<comment type="function">
    <text evidence="1 8">Attaches a formyl group to the free amino group of methionyl-tRNA(fMet). The formyl group appears to play a dual role in the initiator identity of N-formylmethionyl-tRNA by promoting its recognition by IF2 and preventing the misappropriation of this tRNA by the elongation apparatus.</text>
</comment>
<comment type="similarity">
    <text evidence="2 8">Belongs to the Fmt family.</text>
</comment>
<comment type="caution">
    <text evidence="11">The sequence shown here is derived from an EMBL/GenBank/DDBJ whole genome shotgun (WGS) entry which is preliminary data.</text>
</comment>
<dbReference type="PANTHER" id="PTHR11138">
    <property type="entry name" value="METHIONYL-TRNA FORMYLTRANSFERASE"/>
    <property type="match status" value="1"/>
</dbReference>
<dbReference type="Gene3D" id="3.10.25.10">
    <property type="entry name" value="Formyl transferase, C-terminal domain"/>
    <property type="match status" value="1"/>
</dbReference>
<dbReference type="Proteomes" id="UP000011960">
    <property type="component" value="Unassembled WGS sequence"/>
</dbReference>
<dbReference type="InterPro" id="IPR037022">
    <property type="entry name" value="Formyl_trans_C_sf"/>
</dbReference>
<evidence type="ECO:0000256" key="6">
    <source>
        <dbReference type="ARBA" id="ARBA00022917"/>
    </source>
</evidence>
<dbReference type="PROSITE" id="PS00373">
    <property type="entry name" value="GART"/>
    <property type="match status" value="1"/>
</dbReference>
<evidence type="ECO:0000256" key="8">
    <source>
        <dbReference type="HAMAP-Rule" id="MF_00182"/>
    </source>
</evidence>
<dbReference type="FunFam" id="3.40.50.12230:FF:000001">
    <property type="entry name" value="Methionyl-tRNA formyltransferase"/>
    <property type="match status" value="1"/>
</dbReference>
<evidence type="ECO:0000259" key="10">
    <source>
        <dbReference type="Pfam" id="PF02911"/>
    </source>
</evidence>
<dbReference type="InterPro" id="IPR041711">
    <property type="entry name" value="Met-tRNA-FMT_N"/>
</dbReference>